<keyword evidence="3" id="KW-1185">Reference proteome</keyword>
<dbReference type="CDD" id="cd02042">
    <property type="entry name" value="ParAB_family"/>
    <property type="match status" value="1"/>
</dbReference>
<dbReference type="Pfam" id="PF13614">
    <property type="entry name" value="AAA_31"/>
    <property type="match status" value="1"/>
</dbReference>
<evidence type="ECO:0000259" key="1">
    <source>
        <dbReference type="Pfam" id="PF13614"/>
    </source>
</evidence>
<dbReference type="InterPro" id="IPR025669">
    <property type="entry name" value="AAA_dom"/>
</dbReference>
<dbReference type="EMBL" id="LS974202">
    <property type="protein sequence ID" value="SSC13291.1"/>
    <property type="molecule type" value="Genomic_DNA"/>
</dbReference>
<gene>
    <name evidence="2" type="ORF">MESINF_1847</name>
</gene>
<sequence length="265" mass="29303">MPVIAVANHKGGVGKTTLAYSLAYEYALGGNKTLIIDLDPSGNLTIALDLDPYTTEKPNLASIVSGDRIASCEGILRTVNKGFAFIDIIPSSDELYRVESMNNGLGSLFTLKDFLKKFGLLDRYRVILLDTPPNLGVLTNIALVCADYFLVPVSPGKYALKGLDRMFEIAQIVKKTVNPDLGFLGIVINNFRKHEQPSRALEKSVRDLYKDSYIAPPVRRTVDLQKSEIMSEPIQLAFPNSDVVNDIKRLSMEVLKRGEPKKQEA</sequence>
<protein>
    <recommendedName>
        <fullName evidence="1">AAA domain-containing protein</fullName>
    </recommendedName>
</protein>
<name>A0A7Z7LGF7_9BACT</name>
<feature type="domain" description="AAA" evidence="1">
    <location>
        <begin position="2"/>
        <end position="181"/>
    </location>
</feature>
<dbReference type="SUPFAM" id="SSF52540">
    <property type="entry name" value="P-loop containing nucleoside triphosphate hydrolases"/>
    <property type="match status" value="1"/>
</dbReference>
<evidence type="ECO:0000313" key="2">
    <source>
        <dbReference type="EMBL" id="SSC13291.1"/>
    </source>
</evidence>
<evidence type="ECO:0000313" key="3">
    <source>
        <dbReference type="Proteomes" id="UP000250796"/>
    </source>
</evidence>
<dbReference type="InterPro" id="IPR050678">
    <property type="entry name" value="DNA_Partitioning_ATPase"/>
</dbReference>
<reference evidence="2 3" key="1">
    <citation type="submission" date="2017-01" db="EMBL/GenBank/DDBJ databases">
        <authorList>
            <person name="Erauso G."/>
        </authorList>
    </citation>
    <scope>NUCLEOTIDE SEQUENCE [LARGE SCALE GENOMIC DNA]</scope>
    <source>
        <strain evidence="2">MESINF1</strain>
    </source>
</reference>
<dbReference type="KEGG" id="minf:MESINF_1847"/>
<organism evidence="2 3">
    <name type="scientific">Mesotoga infera</name>
    <dbReference type="NCBI Taxonomy" id="1236046"/>
    <lineage>
        <taxon>Bacteria</taxon>
        <taxon>Thermotogati</taxon>
        <taxon>Thermotogota</taxon>
        <taxon>Thermotogae</taxon>
        <taxon>Kosmotogales</taxon>
        <taxon>Kosmotogaceae</taxon>
        <taxon>Mesotoga</taxon>
    </lineage>
</organism>
<proteinExistence type="predicted"/>
<dbReference type="PANTHER" id="PTHR13696:SF99">
    <property type="entry name" value="COBYRINIC ACID AC-DIAMIDE SYNTHASE"/>
    <property type="match status" value="1"/>
</dbReference>
<dbReference type="Proteomes" id="UP000250796">
    <property type="component" value="Chromosome MESINF"/>
</dbReference>
<dbReference type="RefSeq" id="WP_169699457.1">
    <property type="nucleotide sequence ID" value="NZ_LS974202.1"/>
</dbReference>
<dbReference type="InterPro" id="IPR027417">
    <property type="entry name" value="P-loop_NTPase"/>
</dbReference>
<accession>A0A7Z7LGF7</accession>
<dbReference type="Gene3D" id="3.40.50.300">
    <property type="entry name" value="P-loop containing nucleotide triphosphate hydrolases"/>
    <property type="match status" value="1"/>
</dbReference>
<dbReference type="PANTHER" id="PTHR13696">
    <property type="entry name" value="P-LOOP CONTAINING NUCLEOSIDE TRIPHOSPHATE HYDROLASE"/>
    <property type="match status" value="1"/>
</dbReference>
<dbReference type="AlphaFoldDB" id="A0A7Z7LGF7"/>